<protein>
    <submittedName>
        <fullName evidence="1">Uncharacterized protein</fullName>
    </submittedName>
</protein>
<evidence type="ECO:0000313" key="2">
    <source>
        <dbReference type="Proteomes" id="UP001220400"/>
    </source>
</evidence>
<name>A0A9Y1DZ77_9CAUD</name>
<reference evidence="1" key="1">
    <citation type="journal article" date="2023" name="Harmful Algae">
        <title>Sequencing the genomes of LPP-1, the first isolated cyanophage, and its relative LPP-2 reveal different integration mechanisms in closely related phages.</title>
        <authorList>
            <person name="Shaalan H."/>
            <person name="Cattan-Tsaushu E."/>
            <person name="Li K."/>
            <person name="Avrani S."/>
        </authorList>
    </citation>
    <scope>NUCLEOTIDE SEQUENCE</scope>
</reference>
<keyword evidence="2" id="KW-1185">Reference proteome</keyword>
<organism evidence="1 2">
    <name type="scientific">Leptolyngbya phage LPP-1</name>
    <dbReference type="NCBI Taxonomy" id="2996049"/>
    <lineage>
        <taxon>Viruses</taxon>
        <taxon>Duplodnaviria</taxon>
        <taxon>Heunggongvirae</taxon>
        <taxon>Uroviricota</taxon>
        <taxon>Caudoviricetes</taxon>
        <taxon>Saffermanviridae</taxon>
        <taxon>Morrisvirus</taxon>
        <taxon>Morrisvirus LPP1</taxon>
    </lineage>
</organism>
<accession>A0A9Y1DZ77</accession>
<dbReference type="Proteomes" id="UP001220400">
    <property type="component" value="Segment"/>
</dbReference>
<dbReference type="EMBL" id="OP589309">
    <property type="protein sequence ID" value="UZV39930.1"/>
    <property type="molecule type" value="Genomic_DNA"/>
</dbReference>
<evidence type="ECO:0000313" key="1">
    <source>
        <dbReference type="EMBL" id="UZV39930.1"/>
    </source>
</evidence>
<gene>
    <name evidence="1" type="ORF">LPP1_g04</name>
</gene>
<proteinExistence type="predicted"/>
<sequence length="93" mass="10330">MSDELLFDLAYTNQQAADAYILSLPTVKERIAAIQVVANVSTITALGYVAKGYGVDSDMMHKCVAVVTLDKFGRQMLYKYTGYSLIEVHPDDY</sequence>